<sequence>MGRVVEVGMTEASHPYYSSDTRPLEDYADLTTTVMVRQMQPWVVERRLLEKSRISWWAPTFVSSSPVRLLSTVTSRRLIEDETGHTCVLVSRRRLSQGFLAWWLVTKWTETTWASELDEVVSTTLSSGGESRKITDRVTLDVAVNGVEIGTIVLGLYGALAPRTVAEFLALVPGVPRGRLENKETRRLEDVHRGLDDEGKGPTYRKSVFYRRSNGCLLEGGRIRNLKTVVLRDKTFYDFFGMLMPAQAQLETTRMKHDRRGLLTKEIFHVGPEWGITLAPASQLDGTHCVYGEVLAGDDILLALEEIPIQTDRSMEPEGSFADNLFRFQKNFFLKLGREVFRDKRALETFPGKLLRRVEVSSCAYLQS</sequence>
<dbReference type="PRINTS" id="PR00153">
    <property type="entry name" value="CSAPPISMRASE"/>
</dbReference>
<dbReference type="PROSITE" id="PS50072">
    <property type="entry name" value="CSA_PPIASE_2"/>
    <property type="match status" value="1"/>
</dbReference>
<dbReference type="EMBL" id="HBGH01007288">
    <property type="protein sequence ID" value="CAD9231830.1"/>
    <property type="molecule type" value="Transcribed_RNA"/>
</dbReference>
<dbReference type="InterPro" id="IPR002130">
    <property type="entry name" value="Cyclophilin-type_PPIase_dom"/>
</dbReference>
<dbReference type="Pfam" id="PF00160">
    <property type="entry name" value="Pro_isomerase"/>
    <property type="match status" value="1"/>
</dbReference>
<feature type="domain" description="PPIase cyclophilin-type" evidence="1">
    <location>
        <begin position="139"/>
        <end position="317"/>
    </location>
</feature>
<gene>
    <name evidence="2" type="ORF">CCAE0312_LOCUS3911</name>
</gene>
<dbReference type="GO" id="GO:0016018">
    <property type="term" value="F:cyclosporin A binding"/>
    <property type="evidence" value="ECO:0007669"/>
    <property type="project" value="TreeGrafter"/>
</dbReference>
<dbReference type="AlphaFoldDB" id="A0A7S1XCG8"/>
<dbReference type="InterPro" id="IPR029000">
    <property type="entry name" value="Cyclophilin-like_dom_sf"/>
</dbReference>
<name>A0A7S1XCG8_9RHOD</name>
<dbReference type="GO" id="GO:0003755">
    <property type="term" value="F:peptidyl-prolyl cis-trans isomerase activity"/>
    <property type="evidence" value="ECO:0007669"/>
    <property type="project" value="InterPro"/>
</dbReference>
<evidence type="ECO:0000259" key="1">
    <source>
        <dbReference type="PROSITE" id="PS50072"/>
    </source>
</evidence>
<organism evidence="2">
    <name type="scientific">Compsopogon caeruleus</name>
    <dbReference type="NCBI Taxonomy" id="31354"/>
    <lineage>
        <taxon>Eukaryota</taxon>
        <taxon>Rhodophyta</taxon>
        <taxon>Compsopogonophyceae</taxon>
        <taxon>Compsopogonales</taxon>
        <taxon>Compsopogonaceae</taxon>
        <taxon>Compsopogon</taxon>
    </lineage>
</organism>
<proteinExistence type="predicted"/>
<dbReference type="GO" id="GO:0006457">
    <property type="term" value="P:protein folding"/>
    <property type="evidence" value="ECO:0007669"/>
    <property type="project" value="TreeGrafter"/>
</dbReference>
<protein>
    <recommendedName>
        <fullName evidence="1">PPIase cyclophilin-type domain-containing protein</fullName>
    </recommendedName>
</protein>
<dbReference type="PANTHER" id="PTHR11071">
    <property type="entry name" value="PEPTIDYL-PROLYL CIS-TRANS ISOMERASE"/>
    <property type="match status" value="1"/>
</dbReference>
<reference evidence="2" key="1">
    <citation type="submission" date="2021-01" db="EMBL/GenBank/DDBJ databases">
        <authorList>
            <person name="Corre E."/>
            <person name="Pelletier E."/>
            <person name="Niang G."/>
            <person name="Scheremetjew M."/>
            <person name="Finn R."/>
            <person name="Kale V."/>
            <person name="Holt S."/>
            <person name="Cochrane G."/>
            <person name="Meng A."/>
            <person name="Brown T."/>
            <person name="Cohen L."/>
        </authorList>
    </citation>
    <scope>NUCLEOTIDE SEQUENCE</scope>
    <source>
        <strain evidence="2">SAG 36.94</strain>
    </source>
</reference>
<dbReference type="PANTHER" id="PTHR11071:SF561">
    <property type="entry name" value="PEPTIDYL-PROLYL CIS-TRANS ISOMERASE D-RELATED"/>
    <property type="match status" value="1"/>
</dbReference>
<accession>A0A7S1XCG8</accession>
<evidence type="ECO:0000313" key="2">
    <source>
        <dbReference type="EMBL" id="CAD9231830.1"/>
    </source>
</evidence>
<dbReference type="GO" id="GO:0005737">
    <property type="term" value="C:cytoplasm"/>
    <property type="evidence" value="ECO:0007669"/>
    <property type="project" value="TreeGrafter"/>
</dbReference>
<dbReference type="Gene3D" id="2.40.100.10">
    <property type="entry name" value="Cyclophilin-like"/>
    <property type="match status" value="1"/>
</dbReference>
<dbReference type="SUPFAM" id="SSF50891">
    <property type="entry name" value="Cyclophilin-like"/>
    <property type="match status" value="1"/>
</dbReference>